<dbReference type="InterPro" id="IPR000160">
    <property type="entry name" value="GGDEF_dom"/>
</dbReference>
<feature type="domain" description="GGDEF" evidence="6">
    <location>
        <begin position="302"/>
        <end position="435"/>
    </location>
</feature>
<dbReference type="InterPro" id="IPR043128">
    <property type="entry name" value="Rev_trsase/Diguanyl_cyclase"/>
</dbReference>
<dbReference type="EC" id="2.7.7.65" evidence="1"/>
<dbReference type="EMBL" id="WTVQ01000014">
    <property type="protein sequence ID" value="NMG75120.1"/>
    <property type="molecule type" value="Genomic_DNA"/>
</dbReference>
<evidence type="ECO:0000256" key="4">
    <source>
        <dbReference type="SAM" id="Phobius"/>
    </source>
</evidence>
<evidence type="ECO:0000256" key="3">
    <source>
        <dbReference type="SAM" id="MobiDB-lite"/>
    </source>
</evidence>
<dbReference type="SMART" id="SM00304">
    <property type="entry name" value="HAMP"/>
    <property type="match status" value="1"/>
</dbReference>
<dbReference type="SUPFAM" id="SSF55073">
    <property type="entry name" value="Nucleotide cyclase"/>
    <property type="match status" value="1"/>
</dbReference>
<sequence length="455" mass="48957">MRRLARISLHNRLLLVALLPAALLATLVTALVLYRGTRTLDQALHDHGNAIVSFLAPAAEYGVIAGNRATLASLLEAAMDQREVSAGAIYNEQGVLLASKGRFTVLEPEVLHTVHQGEVPDTAPEIFAVIAPIVSASINIEDEFQAGTAASPQEGTRTIGWVHVELDTRPSAREKNAIIGASLLLVVAGLAVTGLIAVRLARSVSRPVAGLVQGVEQMAAGVLDVAIPEHATSKELAALEHGFNTMARAISDNQRTLQTRIDDATALLAYQAQHDPLTGLPNRRVFEQKLEECVAASRRAGDHGALCFIDLDRFKIVNDTCGHAAGDDLLMRIALLIQQRVREQDIVCRIGGDEFALILRACSRVDALRLAEHLREGIAAFEFEYQDRSFSIGASIGMTYIDGSQIDPSEILIAADAACYEAKRSGRNQVVEYVVRPDDNATEPPPQGISGEHVS</sequence>
<proteinExistence type="predicted"/>
<keyword evidence="4" id="KW-0472">Membrane</keyword>
<comment type="catalytic activity">
    <reaction evidence="2">
        <text>2 GTP = 3',3'-c-di-GMP + 2 diphosphate</text>
        <dbReference type="Rhea" id="RHEA:24898"/>
        <dbReference type="ChEBI" id="CHEBI:33019"/>
        <dbReference type="ChEBI" id="CHEBI:37565"/>
        <dbReference type="ChEBI" id="CHEBI:58805"/>
        <dbReference type="EC" id="2.7.7.65"/>
    </reaction>
</comment>
<evidence type="ECO:0000256" key="2">
    <source>
        <dbReference type="ARBA" id="ARBA00034247"/>
    </source>
</evidence>
<evidence type="ECO:0000259" key="5">
    <source>
        <dbReference type="PROSITE" id="PS50885"/>
    </source>
</evidence>
<dbReference type="Proteomes" id="UP000648984">
    <property type="component" value="Unassembled WGS sequence"/>
</dbReference>
<gene>
    <name evidence="7" type="ORF">GPA25_10175</name>
</gene>
<dbReference type="PROSITE" id="PS50887">
    <property type="entry name" value="GGDEF"/>
    <property type="match status" value="1"/>
</dbReference>
<organism evidence="7 8">
    <name type="scientific">Aromatoleum diolicum</name>
    <dbReference type="NCBI Taxonomy" id="75796"/>
    <lineage>
        <taxon>Bacteria</taxon>
        <taxon>Pseudomonadati</taxon>
        <taxon>Pseudomonadota</taxon>
        <taxon>Betaproteobacteria</taxon>
        <taxon>Rhodocyclales</taxon>
        <taxon>Rhodocyclaceae</taxon>
        <taxon>Aromatoleum</taxon>
    </lineage>
</organism>
<feature type="transmembrane region" description="Helical" evidence="4">
    <location>
        <begin position="177"/>
        <end position="198"/>
    </location>
</feature>
<evidence type="ECO:0000313" key="7">
    <source>
        <dbReference type="EMBL" id="NMG75120.1"/>
    </source>
</evidence>
<dbReference type="InterPro" id="IPR029787">
    <property type="entry name" value="Nucleotide_cyclase"/>
</dbReference>
<dbReference type="PANTHER" id="PTHR45138:SF9">
    <property type="entry name" value="DIGUANYLATE CYCLASE DGCM-RELATED"/>
    <property type="match status" value="1"/>
</dbReference>
<evidence type="ECO:0000256" key="1">
    <source>
        <dbReference type="ARBA" id="ARBA00012528"/>
    </source>
</evidence>
<feature type="region of interest" description="Disordered" evidence="3">
    <location>
        <begin position="436"/>
        <end position="455"/>
    </location>
</feature>
<dbReference type="Pfam" id="PF09984">
    <property type="entry name" value="sCache_4"/>
    <property type="match status" value="1"/>
</dbReference>
<dbReference type="SMART" id="SM00267">
    <property type="entry name" value="GGDEF"/>
    <property type="match status" value="1"/>
</dbReference>
<comment type="caution">
    <text evidence="7">The sequence shown here is derived from an EMBL/GenBank/DDBJ whole genome shotgun (WGS) entry which is preliminary data.</text>
</comment>
<feature type="domain" description="HAMP" evidence="5">
    <location>
        <begin position="202"/>
        <end position="255"/>
    </location>
</feature>
<dbReference type="Gene3D" id="3.30.70.270">
    <property type="match status" value="1"/>
</dbReference>
<accession>A0ABX1QAQ8</accession>
<dbReference type="CDD" id="cd06225">
    <property type="entry name" value="HAMP"/>
    <property type="match status" value="1"/>
</dbReference>
<dbReference type="CDD" id="cd01949">
    <property type="entry name" value="GGDEF"/>
    <property type="match status" value="1"/>
</dbReference>
<dbReference type="Gene3D" id="6.10.340.10">
    <property type="match status" value="1"/>
</dbReference>
<evidence type="ECO:0000313" key="8">
    <source>
        <dbReference type="Proteomes" id="UP000648984"/>
    </source>
</evidence>
<dbReference type="InterPro" id="IPR050469">
    <property type="entry name" value="Diguanylate_Cyclase"/>
</dbReference>
<name>A0ABX1QAQ8_9RHOO</name>
<dbReference type="Pfam" id="PF00990">
    <property type="entry name" value="GGDEF"/>
    <property type="match status" value="1"/>
</dbReference>
<dbReference type="InterPro" id="IPR019247">
    <property type="entry name" value="Histidine_kinase_BarA_N"/>
</dbReference>
<dbReference type="SUPFAM" id="SSF158472">
    <property type="entry name" value="HAMP domain-like"/>
    <property type="match status" value="1"/>
</dbReference>
<evidence type="ECO:0000259" key="6">
    <source>
        <dbReference type="PROSITE" id="PS50887"/>
    </source>
</evidence>
<dbReference type="InterPro" id="IPR003660">
    <property type="entry name" value="HAMP_dom"/>
</dbReference>
<dbReference type="PROSITE" id="PS50885">
    <property type="entry name" value="HAMP"/>
    <property type="match status" value="1"/>
</dbReference>
<dbReference type="RefSeq" id="WP_169260267.1">
    <property type="nucleotide sequence ID" value="NZ_WTVQ01000014.1"/>
</dbReference>
<dbReference type="Pfam" id="PF00672">
    <property type="entry name" value="HAMP"/>
    <property type="match status" value="1"/>
</dbReference>
<reference evidence="7 8" key="1">
    <citation type="submission" date="2019-12" db="EMBL/GenBank/DDBJ databases">
        <title>Comparative genomics gives insights into the taxonomy of the Azoarcus-Aromatoleum group and reveals separate origins of nif in the plant-associated Azoarcus and non-plant-associated Aromatoleum sub-groups.</title>
        <authorList>
            <person name="Lafos M."/>
            <person name="Maluk M."/>
            <person name="Batista M."/>
            <person name="Junghare M."/>
            <person name="Carmona M."/>
            <person name="Faoro H."/>
            <person name="Cruz L.M."/>
            <person name="Battistoni F."/>
            <person name="De Souza E."/>
            <person name="Pedrosa F."/>
            <person name="Chen W.-M."/>
            <person name="Poole P.S."/>
            <person name="Dixon R.A."/>
            <person name="James E.K."/>
        </authorList>
    </citation>
    <scope>NUCLEOTIDE SEQUENCE [LARGE SCALE GENOMIC DNA]</scope>
    <source>
        <strain evidence="7 8">22Lin</strain>
    </source>
</reference>
<keyword evidence="8" id="KW-1185">Reference proteome</keyword>
<protein>
    <recommendedName>
        <fullName evidence="1">diguanylate cyclase</fullName>
        <ecNumber evidence="1">2.7.7.65</ecNumber>
    </recommendedName>
</protein>
<keyword evidence="4" id="KW-1133">Transmembrane helix</keyword>
<keyword evidence="4" id="KW-0812">Transmembrane</keyword>
<dbReference type="PANTHER" id="PTHR45138">
    <property type="entry name" value="REGULATORY COMPONENTS OF SENSORY TRANSDUCTION SYSTEM"/>
    <property type="match status" value="1"/>
</dbReference>
<dbReference type="NCBIfam" id="TIGR00254">
    <property type="entry name" value="GGDEF"/>
    <property type="match status" value="1"/>
</dbReference>